<evidence type="ECO:0000313" key="11">
    <source>
        <dbReference type="Proteomes" id="UP000023152"/>
    </source>
</evidence>
<feature type="non-terminal residue" evidence="10">
    <location>
        <position position="1"/>
    </location>
</feature>
<gene>
    <name evidence="10" type="ORF">RFI_32347</name>
</gene>
<comment type="catalytic activity">
    <reaction evidence="4">
        <text>L-seryl-[protein] + ATP = O-phospho-L-seryl-[protein] + ADP + H(+)</text>
        <dbReference type="Rhea" id="RHEA:17989"/>
        <dbReference type="Rhea" id="RHEA-COMP:9863"/>
        <dbReference type="Rhea" id="RHEA-COMP:11604"/>
        <dbReference type="ChEBI" id="CHEBI:15378"/>
        <dbReference type="ChEBI" id="CHEBI:29999"/>
        <dbReference type="ChEBI" id="CHEBI:30616"/>
        <dbReference type="ChEBI" id="CHEBI:83421"/>
        <dbReference type="ChEBI" id="CHEBI:456216"/>
        <dbReference type="EC" id="2.7.11.1"/>
    </reaction>
</comment>
<feature type="coiled-coil region" evidence="6">
    <location>
        <begin position="737"/>
        <end position="764"/>
    </location>
</feature>
<evidence type="ECO:0000256" key="6">
    <source>
        <dbReference type="SAM" id="Coils"/>
    </source>
</evidence>
<dbReference type="GO" id="GO:0005856">
    <property type="term" value="C:cytoskeleton"/>
    <property type="evidence" value="ECO:0007669"/>
    <property type="project" value="TreeGrafter"/>
</dbReference>
<feature type="repeat" description="RPEL" evidence="5">
    <location>
        <begin position="389"/>
        <end position="414"/>
    </location>
</feature>
<accession>X6LT03</accession>
<keyword evidence="2" id="KW-0677">Repeat</keyword>
<dbReference type="GO" id="GO:0004674">
    <property type="term" value="F:protein serine/threonine kinase activity"/>
    <property type="evidence" value="ECO:0007669"/>
    <property type="project" value="UniProtKB-EC"/>
</dbReference>
<dbReference type="AlphaFoldDB" id="X6LT03"/>
<dbReference type="Gene3D" id="6.10.140.2130">
    <property type="match status" value="1"/>
</dbReference>
<dbReference type="InterPro" id="IPR004018">
    <property type="entry name" value="RPEL_repeat"/>
</dbReference>
<dbReference type="PANTHER" id="PTHR22988">
    <property type="entry name" value="MYOTONIC DYSTROPHY S/T KINASE-RELATED"/>
    <property type="match status" value="1"/>
</dbReference>
<proteinExistence type="predicted"/>
<evidence type="ECO:0000259" key="9">
    <source>
        <dbReference type="PROSITE" id="PS50222"/>
    </source>
</evidence>
<keyword evidence="11" id="KW-1185">Reference proteome</keyword>
<feature type="region of interest" description="Disordered" evidence="7">
    <location>
        <begin position="326"/>
        <end position="345"/>
    </location>
</feature>
<comment type="caution">
    <text evidence="10">The sequence shown here is derived from an EMBL/GenBank/DDBJ whole genome shotgun (WGS) entry which is preliminary data.</text>
</comment>
<dbReference type="GO" id="GO:0005737">
    <property type="term" value="C:cytoplasm"/>
    <property type="evidence" value="ECO:0007669"/>
    <property type="project" value="TreeGrafter"/>
</dbReference>
<dbReference type="PANTHER" id="PTHR22988:SF71">
    <property type="entry name" value="CITRON RHO-INTERACTING KINASE"/>
    <property type="match status" value="1"/>
</dbReference>
<sequence>EKGRRKSMEFLEKVRDVFEYFDRNMDGTLTIEDTTRMMPLVSVSFGIDQGRKWFDPPCDFIKFLSRLQTLGQEITKPMLDRLILHMQLRVADVFYCFTRGSHQTMSEEEFLQMYGYSFKKELDWRRIYRFPCSQSDFLRNWGHLGVFEQHGILAEAEKRLMREVNRIIHTNFKKLTKDIFNFYDPNNGYLTRETCQELLQAVNEDIRQVDVFFSPPCSFDRFLIAWDLLQRSLTRDILPTLQLHIRQVTFFLFLEFHFILFIFFGMCVAFLYNFAMTNDRLALPETSRYLFVSFFFFLSNMNFFFFSFTGLDDTIGRSNTIQFDGSDDQGLRKRPGRGKVREKNPALGKALGRRPSVTDLMGKNILWNDPADIQSQINERLLHRSRTSEILDRRLSERPDITSLVERGIIIDINDSFGAEAGAAMQRVHMMGLGERERRAFSSIITDLLTQHNITVQEMNQRHIERMKEQRKLHDEAYRDARSREKKLRNELDNRSRLIAHNKGQIEKFNKEKKELQQEMTEEIKKMKDDYEEQIRILQESMRIPISTSASNTQQIGEFKQYLQGLLQTLQQLKQGVTRFNDGNCASLANTALYQAEQLSAVHNHHLENQKKELTDTFQVQMNGRKEIHDEEFVKLQEHFDNVLNAKALEIEKLRQQKKEISQMVEKKLQNLQYVHEKEIEKERNIIAMLQQNLKDQKEAFVKQAGEKQNATKENKTTEKEQIIQLMTQVQNITQVNRQVIAENEKLKKSKSKLEQQILVLSDQIVQMCK</sequence>
<comment type="catalytic activity">
    <reaction evidence="3">
        <text>L-threonyl-[protein] + ATP = O-phospho-L-threonyl-[protein] + ADP + H(+)</text>
        <dbReference type="Rhea" id="RHEA:46608"/>
        <dbReference type="Rhea" id="RHEA-COMP:11060"/>
        <dbReference type="Rhea" id="RHEA-COMP:11605"/>
        <dbReference type="ChEBI" id="CHEBI:15378"/>
        <dbReference type="ChEBI" id="CHEBI:30013"/>
        <dbReference type="ChEBI" id="CHEBI:30616"/>
        <dbReference type="ChEBI" id="CHEBI:61977"/>
        <dbReference type="ChEBI" id="CHEBI:456216"/>
        <dbReference type="EC" id="2.7.11.1"/>
    </reaction>
</comment>
<protein>
    <recommendedName>
        <fullName evidence="9">EF-hand domain-containing protein</fullName>
    </recommendedName>
</protein>
<dbReference type="SUPFAM" id="SSF47473">
    <property type="entry name" value="EF-hand"/>
    <property type="match status" value="1"/>
</dbReference>
<evidence type="ECO:0000256" key="1">
    <source>
        <dbReference type="ARBA" id="ARBA00022553"/>
    </source>
</evidence>
<dbReference type="InterPro" id="IPR011992">
    <property type="entry name" value="EF-hand-dom_pair"/>
</dbReference>
<feature type="coiled-coil region" evidence="6">
    <location>
        <begin position="644"/>
        <end position="700"/>
    </location>
</feature>
<name>X6LT03_RETFI</name>
<dbReference type="InterPro" id="IPR002048">
    <property type="entry name" value="EF_hand_dom"/>
</dbReference>
<feature type="transmembrane region" description="Helical" evidence="8">
    <location>
        <begin position="250"/>
        <end position="275"/>
    </location>
</feature>
<evidence type="ECO:0000256" key="4">
    <source>
        <dbReference type="ARBA" id="ARBA00048679"/>
    </source>
</evidence>
<keyword evidence="8" id="KW-1133">Transmembrane helix</keyword>
<keyword evidence="1" id="KW-0597">Phosphoprotein</keyword>
<dbReference type="Gene3D" id="1.10.238.10">
    <property type="entry name" value="EF-hand"/>
    <property type="match status" value="1"/>
</dbReference>
<dbReference type="Proteomes" id="UP000023152">
    <property type="component" value="Unassembled WGS sequence"/>
</dbReference>
<dbReference type="GO" id="GO:0005509">
    <property type="term" value="F:calcium ion binding"/>
    <property type="evidence" value="ECO:0007669"/>
    <property type="project" value="InterPro"/>
</dbReference>
<keyword evidence="8" id="KW-0812">Transmembrane</keyword>
<evidence type="ECO:0000256" key="8">
    <source>
        <dbReference type="SAM" id="Phobius"/>
    </source>
</evidence>
<evidence type="ECO:0000256" key="5">
    <source>
        <dbReference type="PROSITE-ProRule" id="PRU00401"/>
    </source>
</evidence>
<dbReference type="GO" id="GO:0031032">
    <property type="term" value="P:actomyosin structure organization"/>
    <property type="evidence" value="ECO:0007669"/>
    <property type="project" value="TreeGrafter"/>
</dbReference>
<dbReference type="OrthoDB" id="197676at2759"/>
<keyword evidence="8" id="KW-0472">Membrane</keyword>
<evidence type="ECO:0000256" key="3">
    <source>
        <dbReference type="ARBA" id="ARBA00047899"/>
    </source>
</evidence>
<dbReference type="EMBL" id="ASPP01028604">
    <property type="protein sequence ID" value="ETO05048.1"/>
    <property type="molecule type" value="Genomic_DNA"/>
</dbReference>
<feature type="coiled-coil region" evidence="6">
    <location>
        <begin position="464"/>
        <end position="541"/>
    </location>
</feature>
<evidence type="ECO:0000313" key="10">
    <source>
        <dbReference type="EMBL" id="ETO05048.1"/>
    </source>
</evidence>
<feature type="domain" description="EF-hand" evidence="9">
    <location>
        <begin position="9"/>
        <end position="44"/>
    </location>
</feature>
<evidence type="ECO:0000256" key="7">
    <source>
        <dbReference type="SAM" id="MobiDB-lite"/>
    </source>
</evidence>
<dbReference type="InterPro" id="IPR050839">
    <property type="entry name" value="Rho-assoc_Ser/Thr_Kinase"/>
</dbReference>
<feature type="transmembrane region" description="Helical" evidence="8">
    <location>
        <begin position="287"/>
        <end position="308"/>
    </location>
</feature>
<evidence type="ECO:0000256" key="2">
    <source>
        <dbReference type="ARBA" id="ARBA00022737"/>
    </source>
</evidence>
<dbReference type="PROSITE" id="PS51073">
    <property type="entry name" value="RPEL"/>
    <property type="match status" value="1"/>
</dbReference>
<keyword evidence="6" id="KW-0175">Coiled coil</keyword>
<reference evidence="10 11" key="1">
    <citation type="journal article" date="2013" name="Curr. Biol.">
        <title>The Genome of the Foraminiferan Reticulomyxa filosa.</title>
        <authorList>
            <person name="Glockner G."/>
            <person name="Hulsmann N."/>
            <person name="Schleicher M."/>
            <person name="Noegel A.A."/>
            <person name="Eichinger L."/>
            <person name="Gallinger C."/>
            <person name="Pawlowski J."/>
            <person name="Sierra R."/>
            <person name="Euteneuer U."/>
            <person name="Pillet L."/>
            <person name="Moustafa A."/>
            <person name="Platzer M."/>
            <person name="Groth M."/>
            <person name="Szafranski K."/>
            <person name="Schliwa M."/>
        </authorList>
    </citation>
    <scope>NUCLEOTIDE SEQUENCE [LARGE SCALE GENOMIC DNA]</scope>
</reference>
<dbReference type="PROSITE" id="PS50222">
    <property type="entry name" value="EF_HAND_2"/>
    <property type="match status" value="1"/>
</dbReference>
<organism evidence="10 11">
    <name type="scientific">Reticulomyxa filosa</name>
    <dbReference type="NCBI Taxonomy" id="46433"/>
    <lineage>
        <taxon>Eukaryota</taxon>
        <taxon>Sar</taxon>
        <taxon>Rhizaria</taxon>
        <taxon>Retaria</taxon>
        <taxon>Foraminifera</taxon>
        <taxon>Monothalamids</taxon>
        <taxon>Reticulomyxidae</taxon>
        <taxon>Reticulomyxa</taxon>
    </lineage>
</organism>